<dbReference type="EMBL" id="FOCI01000004">
    <property type="protein sequence ID" value="SEM74906.1"/>
    <property type="molecule type" value="Genomic_DNA"/>
</dbReference>
<accession>A0A1H8AWQ0</accession>
<dbReference type="GO" id="GO:0009166">
    <property type="term" value="P:nucleotide catabolic process"/>
    <property type="evidence" value="ECO:0007669"/>
    <property type="project" value="InterPro"/>
</dbReference>
<dbReference type="Pfam" id="PF00149">
    <property type="entry name" value="Metallophos"/>
    <property type="match status" value="1"/>
</dbReference>
<organism evidence="5 6">
    <name type="scientific">Loktanella fryxellensis</name>
    <dbReference type="NCBI Taxonomy" id="245187"/>
    <lineage>
        <taxon>Bacteria</taxon>
        <taxon>Pseudomonadati</taxon>
        <taxon>Pseudomonadota</taxon>
        <taxon>Alphaproteobacteria</taxon>
        <taxon>Rhodobacterales</taxon>
        <taxon>Roseobacteraceae</taxon>
        <taxon>Loktanella</taxon>
    </lineage>
</organism>
<gene>
    <name evidence="5" type="ORF">SAMN04488003_10466</name>
</gene>
<dbReference type="PANTHER" id="PTHR11575:SF6">
    <property type="entry name" value="2',3'-CYCLIC-NUCLEOTIDE 2'-PHOSPHODIESTERASE_3'-NUCLEOTIDASE"/>
    <property type="match status" value="1"/>
</dbReference>
<dbReference type="InterPro" id="IPR004843">
    <property type="entry name" value="Calcineurin-like_PHP"/>
</dbReference>
<name>A0A1H8AWQ0_9RHOB</name>
<evidence type="ECO:0000313" key="6">
    <source>
        <dbReference type="Proteomes" id="UP000199585"/>
    </source>
</evidence>
<keyword evidence="1" id="KW-0732">Signal</keyword>
<dbReference type="InterPro" id="IPR036907">
    <property type="entry name" value="5'-Nucleotdase_C_sf"/>
</dbReference>
<evidence type="ECO:0000256" key="2">
    <source>
        <dbReference type="RuleBase" id="RU362119"/>
    </source>
</evidence>
<dbReference type="STRING" id="245187.SAMN04488003_10466"/>
<reference evidence="5 6" key="1">
    <citation type="submission" date="2016-10" db="EMBL/GenBank/DDBJ databases">
        <authorList>
            <person name="de Groot N.N."/>
        </authorList>
    </citation>
    <scope>NUCLEOTIDE SEQUENCE [LARGE SCALE GENOMIC DNA]</scope>
    <source>
        <strain evidence="5 6">DSM 16213</strain>
    </source>
</reference>
<dbReference type="Proteomes" id="UP000199585">
    <property type="component" value="Unassembled WGS sequence"/>
</dbReference>
<evidence type="ECO:0000256" key="1">
    <source>
        <dbReference type="ARBA" id="ARBA00022729"/>
    </source>
</evidence>
<dbReference type="InterPro" id="IPR006179">
    <property type="entry name" value="5_nucleotidase/apyrase"/>
</dbReference>
<dbReference type="GO" id="GO:0030288">
    <property type="term" value="C:outer membrane-bounded periplasmic space"/>
    <property type="evidence" value="ECO:0007669"/>
    <property type="project" value="TreeGrafter"/>
</dbReference>
<protein>
    <submittedName>
        <fullName evidence="5">2',3'-cyclic-nucleotide 2'-phosphodiesterase / 3'-nucleotidase</fullName>
    </submittedName>
</protein>
<dbReference type="GO" id="GO:0000166">
    <property type="term" value="F:nucleotide binding"/>
    <property type="evidence" value="ECO:0007669"/>
    <property type="project" value="UniProtKB-KW"/>
</dbReference>
<dbReference type="SUPFAM" id="SSF56300">
    <property type="entry name" value="Metallo-dependent phosphatases"/>
    <property type="match status" value="1"/>
</dbReference>
<dbReference type="Pfam" id="PF02872">
    <property type="entry name" value="5_nucleotid_C"/>
    <property type="match status" value="1"/>
</dbReference>
<evidence type="ECO:0000259" key="4">
    <source>
        <dbReference type="Pfam" id="PF02872"/>
    </source>
</evidence>
<keyword evidence="2" id="KW-0378">Hydrolase</keyword>
<feature type="domain" description="5'-Nucleotidase C-terminal" evidence="4">
    <location>
        <begin position="443"/>
        <end position="559"/>
    </location>
</feature>
<dbReference type="InterPro" id="IPR008334">
    <property type="entry name" value="5'-Nucleotdase_C"/>
</dbReference>
<proteinExistence type="inferred from homology"/>
<dbReference type="PRINTS" id="PR01607">
    <property type="entry name" value="APYRASEFAMLY"/>
</dbReference>
<dbReference type="Gene3D" id="3.90.780.10">
    <property type="entry name" value="5'-Nucleotidase, C-terminal domain"/>
    <property type="match status" value="1"/>
</dbReference>
<sequence>MMKAQLLATVETFRHEMVNLRLHQGLRLDVPATRIPVPDDATITGRLRLIGTTDLHMQLTPYDYLRDEPFGNGGLTRLAPLIAAARADCAATILCDSGDFLQGSPLADHIAASDVLPHPMVQAFNALRYDAVTLGNHDFDYGMPWLGRVLQDLDAPVVGTNLTVTGPAPLILPWTVLHRSVPCSDDSVRPLAIGIMGFAPPQIVDWNADILDEALQTQDILTAARLTLPLLQAAGADLIVALCHGGPVAGPDQPRMENAALSLARLAGIDALLMGHMHGSFPGPCFAGLPDADSAAGLLAGTPAVMAASYGQKIGVLDLDLRVAPSGAARRWTVTGHHAALRAPDRGDHAPSALSRQMDCVLSAPHAATLKRLHSPVGRAGHALTSHFAAIGHDDTALLLAQVQIAAVKPALKDTVWADLPVLASTAPFRAGGHGGPQNYLCIPPGILRLRDCAAMVPFDNRICAVLRTGRQIRTWLDVTSAFYRTLVPGVADQPLIDRSIPPYHFDTLHGVAYRIDLSLAPGQPGRIADLSVDGRPLADTDRCIVATSTYRARGGGGMVRATDADLLHTTQDGLLTLLTRTLQRDGHVPPGAPPPWSFATLPGASAVFETSPAALHTPRPVAGLEPLGLGTDGYARFRLTL</sequence>
<keyword evidence="2" id="KW-0547">Nucleotide-binding</keyword>
<keyword evidence="6" id="KW-1185">Reference proteome</keyword>
<dbReference type="RefSeq" id="WP_177174567.1">
    <property type="nucleotide sequence ID" value="NZ_FOCI01000004.1"/>
</dbReference>
<evidence type="ECO:0000313" key="5">
    <source>
        <dbReference type="EMBL" id="SEM74906.1"/>
    </source>
</evidence>
<feature type="domain" description="Calcineurin-like phosphoesterase" evidence="3">
    <location>
        <begin position="48"/>
        <end position="279"/>
    </location>
</feature>
<dbReference type="InterPro" id="IPR029052">
    <property type="entry name" value="Metallo-depent_PP-like"/>
</dbReference>
<comment type="similarity">
    <text evidence="2">Belongs to the 5'-nucleotidase family.</text>
</comment>
<dbReference type="PANTHER" id="PTHR11575">
    <property type="entry name" value="5'-NUCLEOTIDASE-RELATED"/>
    <property type="match status" value="1"/>
</dbReference>
<dbReference type="AlphaFoldDB" id="A0A1H8AWQ0"/>
<dbReference type="GO" id="GO:0016787">
    <property type="term" value="F:hydrolase activity"/>
    <property type="evidence" value="ECO:0007669"/>
    <property type="project" value="UniProtKB-KW"/>
</dbReference>
<dbReference type="Gene3D" id="3.60.21.10">
    <property type="match status" value="1"/>
</dbReference>
<dbReference type="SUPFAM" id="SSF55816">
    <property type="entry name" value="5'-nucleotidase (syn. UDP-sugar hydrolase), C-terminal domain"/>
    <property type="match status" value="1"/>
</dbReference>
<evidence type="ECO:0000259" key="3">
    <source>
        <dbReference type="Pfam" id="PF00149"/>
    </source>
</evidence>